<evidence type="ECO:0000313" key="4">
    <source>
        <dbReference type="Proteomes" id="UP000602198"/>
    </source>
</evidence>
<keyword evidence="4" id="KW-1185">Reference proteome</keyword>
<dbReference type="NCBIfam" id="TIGR00026">
    <property type="entry name" value="hi_GC_TIGR00026"/>
    <property type="match status" value="1"/>
</dbReference>
<dbReference type="Proteomes" id="UP000602198">
    <property type="component" value="Unassembled WGS sequence"/>
</dbReference>
<comment type="similarity">
    <text evidence="1">Belongs to the F420H(2)-dependent quinone reductase family.</text>
</comment>
<evidence type="ECO:0000256" key="1">
    <source>
        <dbReference type="ARBA" id="ARBA00008710"/>
    </source>
</evidence>
<accession>A0ABS1MEB6</accession>
<proteinExistence type="inferred from homology"/>
<comment type="catalytic activity">
    <reaction evidence="2">
        <text>oxidized coenzyme F420-(gamma-L-Glu)(n) + a quinol + H(+) = reduced coenzyme F420-(gamma-L-Glu)(n) + a quinone</text>
        <dbReference type="Rhea" id="RHEA:39663"/>
        <dbReference type="Rhea" id="RHEA-COMP:12939"/>
        <dbReference type="Rhea" id="RHEA-COMP:14378"/>
        <dbReference type="ChEBI" id="CHEBI:15378"/>
        <dbReference type="ChEBI" id="CHEBI:24646"/>
        <dbReference type="ChEBI" id="CHEBI:132124"/>
        <dbReference type="ChEBI" id="CHEBI:133980"/>
        <dbReference type="ChEBI" id="CHEBI:139511"/>
    </reaction>
</comment>
<name>A0ABS1MEB6_9NOCA</name>
<reference evidence="3 4" key="1">
    <citation type="submission" date="2021-01" db="EMBL/GenBank/DDBJ databases">
        <title>WGS of actinomycetes isolated from Thailand.</title>
        <authorList>
            <person name="Thawai C."/>
        </authorList>
    </citation>
    <scope>NUCLEOTIDE SEQUENCE [LARGE SCALE GENOMIC DNA]</scope>
    <source>
        <strain evidence="3 4">LPG 2</strain>
    </source>
</reference>
<gene>
    <name evidence="3" type="ORF">JK358_24280</name>
</gene>
<comment type="caution">
    <text evidence="3">The sequence shown here is derived from an EMBL/GenBank/DDBJ whole genome shotgun (WGS) entry which is preliminary data.</text>
</comment>
<dbReference type="PANTHER" id="PTHR39428">
    <property type="entry name" value="F420H(2)-DEPENDENT QUINONE REDUCTASE RV1261C"/>
    <property type="match status" value="1"/>
</dbReference>
<dbReference type="Gene3D" id="2.30.110.10">
    <property type="entry name" value="Electron Transport, Fmn-binding Protein, Chain A"/>
    <property type="match status" value="1"/>
</dbReference>
<dbReference type="EMBL" id="JAERRJ010000009">
    <property type="protein sequence ID" value="MBL1077528.1"/>
    <property type="molecule type" value="Genomic_DNA"/>
</dbReference>
<dbReference type="Pfam" id="PF04075">
    <property type="entry name" value="F420H2_quin_red"/>
    <property type="match status" value="1"/>
</dbReference>
<dbReference type="InterPro" id="IPR012349">
    <property type="entry name" value="Split_barrel_FMN-bd"/>
</dbReference>
<evidence type="ECO:0000313" key="3">
    <source>
        <dbReference type="EMBL" id="MBL1077528.1"/>
    </source>
</evidence>
<dbReference type="RefSeq" id="WP_201950926.1">
    <property type="nucleotide sequence ID" value="NZ_JAERRJ010000009.1"/>
</dbReference>
<organism evidence="3 4">
    <name type="scientific">Nocardia acididurans</name>
    <dbReference type="NCBI Taxonomy" id="2802282"/>
    <lineage>
        <taxon>Bacteria</taxon>
        <taxon>Bacillati</taxon>
        <taxon>Actinomycetota</taxon>
        <taxon>Actinomycetes</taxon>
        <taxon>Mycobacteriales</taxon>
        <taxon>Nocardiaceae</taxon>
        <taxon>Nocardia</taxon>
    </lineage>
</organism>
<sequence length="156" mass="18029">MGLNDQRNNPFTEPEREKLIALGRKHVLGMEFTDAEQVWISSGMEHLLLHTVGRRSGRAHKVALPFWVDGDGHRVVVASFVGAPQHPAWYWNLTDADANGKVLVKLRTGEVWVRPEILDGAEYRELWAALTADREFYRDYQSRTERRIPLVRLREL</sequence>
<dbReference type="PANTHER" id="PTHR39428:SF1">
    <property type="entry name" value="F420H(2)-DEPENDENT QUINONE REDUCTASE RV1261C"/>
    <property type="match status" value="1"/>
</dbReference>
<evidence type="ECO:0000256" key="2">
    <source>
        <dbReference type="ARBA" id="ARBA00049106"/>
    </source>
</evidence>
<dbReference type="InterPro" id="IPR004378">
    <property type="entry name" value="F420H2_quin_Rdtase"/>
</dbReference>
<protein>
    <submittedName>
        <fullName evidence="3">Nitroreductase family deazaflavin-dependent oxidoreductase</fullName>
    </submittedName>
</protein>